<dbReference type="Pfam" id="PF00072">
    <property type="entry name" value="Response_reg"/>
    <property type="match status" value="1"/>
</dbReference>
<keyword evidence="4" id="KW-0597">Phosphoprotein</keyword>
<sequence length="295" mass="32470">MPHILIIEDETVIRSAVRRLLERNQYQVTEAGSVEEAEREHPLQDFDLILCDLRLPGVSGNEVIARAQGVPVLIMTSYASVRSAVDSMKQGAVDYIAKPFDHDELLILIRRILEQHQLERRSEVMKSELDKAYPVDGMIGNCPAMQEVCRHIAKVAATDSTVLILGESGTGKELVARALHEQSRRHNAPIVTVNCAAIPDSLIESELFGHEKGAFTGAVGSRAGMIESANGGTLFLDEIGELSLTAQARLLRVLQNGEIRRVGSEQARHVDIRLISATHRDLKQLVQSGAFRSDL</sequence>
<dbReference type="SUPFAM" id="SSF52540">
    <property type="entry name" value="P-loop containing nucleoside triphosphate hydrolases"/>
    <property type="match status" value="1"/>
</dbReference>
<dbReference type="InterPro" id="IPR027417">
    <property type="entry name" value="P-loop_NTPase"/>
</dbReference>
<feature type="domain" description="Response regulatory" evidence="6">
    <location>
        <begin position="3"/>
        <end position="113"/>
    </location>
</feature>
<keyword evidence="2" id="KW-0067">ATP-binding</keyword>
<dbReference type="PROSITE" id="PS00675">
    <property type="entry name" value="SIGMA54_INTERACT_1"/>
    <property type="match status" value="1"/>
</dbReference>
<dbReference type="SMART" id="SM00382">
    <property type="entry name" value="AAA"/>
    <property type="match status" value="1"/>
</dbReference>
<name>A0A831RN13_9GAMM</name>
<dbReference type="InterPro" id="IPR025943">
    <property type="entry name" value="Sigma_54_int_dom_ATP-bd_2"/>
</dbReference>
<dbReference type="PANTHER" id="PTHR32071:SF117">
    <property type="entry name" value="PTS-DEPENDENT DIHYDROXYACETONE KINASE OPERON REGULATORY PROTEIN-RELATED"/>
    <property type="match status" value="1"/>
</dbReference>
<proteinExistence type="predicted"/>
<accession>A0A831RN13</accession>
<dbReference type="PROSITE" id="PS50110">
    <property type="entry name" value="RESPONSE_REGULATORY"/>
    <property type="match status" value="1"/>
</dbReference>
<dbReference type="CDD" id="cd00009">
    <property type="entry name" value="AAA"/>
    <property type="match status" value="1"/>
</dbReference>
<gene>
    <name evidence="7" type="ORF">ENI96_11630</name>
</gene>
<dbReference type="InterPro" id="IPR002078">
    <property type="entry name" value="Sigma_54_int"/>
</dbReference>
<dbReference type="InterPro" id="IPR001789">
    <property type="entry name" value="Sig_transdc_resp-reg_receiver"/>
</dbReference>
<evidence type="ECO:0000256" key="4">
    <source>
        <dbReference type="PROSITE-ProRule" id="PRU00169"/>
    </source>
</evidence>
<organism evidence="7">
    <name type="scientific">Sedimenticola thiotaurini</name>
    <dbReference type="NCBI Taxonomy" id="1543721"/>
    <lineage>
        <taxon>Bacteria</taxon>
        <taxon>Pseudomonadati</taxon>
        <taxon>Pseudomonadota</taxon>
        <taxon>Gammaproteobacteria</taxon>
        <taxon>Chromatiales</taxon>
        <taxon>Sedimenticolaceae</taxon>
        <taxon>Sedimenticola</taxon>
    </lineage>
</organism>
<protein>
    <submittedName>
        <fullName evidence="7">Sigma-54-dependent Fis family transcriptional regulator</fullName>
    </submittedName>
</protein>
<dbReference type="Gene3D" id="3.40.50.300">
    <property type="entry name" value="P-loop containing nucleotide triphosphate hydrolases"/>
    <property type="match status" value="1"/>
</dbReference>
<evidence type="ECO:0000256" key="1">
    <source>
        <dbReference type="ARBA" id="ARBA00022741"/>
    </source>
</evidence>
<dbReference type="GO" id="GO:0000160">
    <property type="term" value="P:phosphorelay signal transduction system"/>
    <property type="evidence" value="ECO:0007669"/>
    <property type="project" value="InterPro"/>
</dbReference>
<dbReference type="Pfam" id="PF00158">
    <property type="entry name" value="Sigma54_activat"/>
    <property type="match status" value="1"/>
</dbReference>
<evidence type="ECO:0000259" key="6">
    <source>
        <dbReference type="PROSITE" id="PS50110"/>
    </source>
</evidence>
<dbReference type="PANTHER" id="PTHR32071">
    <property type="entry name" value="TRANSCRIPTIONAL REGULATORY PROTEIN"/>
    <property type="match status" value="1"/>
</dbReference>
<dbReference type="GO" id="GO:0005524">
    <property type="term" value="F:ATP binding"/>
    <property type="evidence" value="ECO:0007669"/>
    <property type="project" value="UniProtKB-KW"/>
</dbReference>
<dbReference type="SUPFAM" id="SSF52172">
    <property type="entry name" value="CheY-like"/>
    <property type="match status" value="1"/>
</dbReference>
<reference evidence="7" key="1">
    <citation type="journal article" date="2020" name="mSystems">
        <title>Genome- and Community-Level Interaction Insights into Carbon Utilization and Element Cycling Functions of Hydrothermarchaeota in Hydrothermal Sediment.</title>
        <authorList>
            <person name="Zhou Z."/>
            <person name="Liu Y."/>
            <person name="Xu W."/>
            <person name="Pan J."/>
            <person name="Luo Z.H."/>
            <person name="Li M."/>
        </authorList>
    </citation>
    <scope>NUCLEOTIDE SEQUENCE [LARGE SCALE GENOMIC DNA]</scope>
    <source>
        <strain evidence="7">HyVt-443</strain>
    </source>
</reference>
<dbReference type="PROSITE" id="PS50045">
    <property type="entry name" value="SIGMA54_INTERACT_4"/>
    <property type="match status" value="1"/>
</dbReference>
<dbReference type="EMBL" id="DRKP01000140">
    <property type="protein sequence ID" value="HEB97067.1"/>
    <property type="molecule type" value="Genomic_DNA"/>
</dbReference>
<keyword evidence="3" id="KW-0238">DNA-binding</keyword>
<dbReference type="SMART" id="SM00448">
    <property type="entry name" value="REC"/>
    <property type="match status" value="1"/>
</dbReference>
<evidence type="ECO:0000256" key="2">
    <source>
        <dbReference type="ARBA" id="ARBA00022840"/>
    </source>
</evidence>
<feature type="domain" description="Sigma-54 factor interaction" evidence="5">
    <location>
        <begin position="138"/>
        <end position="295"/>
    </location>
</feature>
<dbReference type="Gene3D" id="3.40.50.2300">
    <property type="match status" value="1"/>
</dbReference>
<comment type="caution">
    <text evidence="7">The sequence shown here is derived from an EMBL/GenBank/DDBJ whole genome shotgun (WGS) entry which is preliminary data.</text>
</comment>
<dbReference type="AlphaFoldDB" id="A0A831RN13"/>
<dbReference type="InterPro" id="IPR025662">
    <property type="entry name" value="Sigma_54_int_dom_ATP-bd_1"/>
</dbReference>
<dbReference type="FunFam" id="3.40.50.300:FF:000006">
    <property type="entry name" value="DNA-binding transcriptional regulator NtrC"/>
    <property type="match status" value="1"/>
</dbReference>
<dbReference type="PROSITE" id="PS00676">
    <property type="entry name" value="SIGMA54_INTERACT_2"/>
    <property type="match status" value="1"/>
</dbReference>
<feature type="modified residue" description="4-aspartylphosphate" evidence="4">
    <location>
        <position position="52"/>
    </location>
</feature>
<evidence type="ECO:0000256" key="3">
    <source>
        <dbReference type="ARBA" id="ARBA00023125"/>
    </source>
</evidence>
<dbReference type="InterPro" id="IPR011006">
    <property type="entry name" value="CheY-like_superfamily"/>
</dbReference>
<dbReference type="Proteomes" id="UP000886251">
    <property type="component" value="Unassembled WGS sequence"/>
</dbReference>
<dbReference type="GO" id="GO:0006355">
    <property type="term" value="P:regulation of DNA-templated transcription"/>
    <property type="evidence" value="ECO:0007669"/>
    <property type="project" value="InterPro"/>
</dbReference>
<evidence type="ECO:0000313" key="7">
    <source>
        <dbReference type="EMBL" id="HEB97067.1"/>
    </source>
</evidence>
<evidence type="ECO:0000259" key="5">
    <source>
        <dbReference type="PROSITE" id="PS50045"/>
    </source>
</evidence>
<feature type="non-terminal residue" evidence="7">
    <location>
        <position position="295"/>
    </location>
</feature>
<dbReference type="GO" id="GO:0003677">
    <property type="term" value="F:DNA binding"/>
    <property type="evidence" value="ECO:0007669"/>
    <property type="project" value="UniProtKB-KW"/>
</dbReference>
<keyword evidence="1" id="KW-0547">Nucleotide-binding</keyword>
<dbReference type="CDD" id="cd00156">
    <property type="entry name" value="REC"/>
    <property type="match status" value="1"/>
</dbReference>
<dbReference type="InterPro" id="IPR003593">
    <property type="entry name" value="AAA+_ATPase"/>
</dbReference>